<feature type="compositionally biased region" description="Basic and acidic residues" evidence="1">
    <location>
        <begin position="1054"/>
        <end position="1067"/>
    </location>
</feature>
<feature type="domain" description="AsmA" evidence="2">
    <location>
        <begin position="2"/>
        <end position="118"/>
    </location>
</feature>
<dbReference type="EMBL" id="JAICBX010000005">
    <property type="protein sequence ID" value="MBW8640081.1"/>
    <property type="molecule type" value="Genomic_DNA"/>
</dbReference>
<dbReference type="GO" id="GO:0090313">
    <property type="term" value="P:regulation of protein targeting to membrane"/>
    <property type="evidence" value="ECO:0007669"/>
    <property type="project" value="TreeGrafter"/>
</dbReference>
<protein>
    <submittedName>
        <fullName evidence="3">AsmA family protein</fullName>
    </submittedName>
</protein>
<organism evidence="3 4">
    <name type="scientific">Flavimaribacter sediminis</name>
    <dbReference type="NCBI Taxonomy" id="2865987"/>
    <lineage>
        <taxon>Bacteria</taxon>
        <taxon>Pseudomonadati</taxon>
        <taxon>Pseudomonadota</taxon>
        <taxon>Alphaproteobacteria</taxon>
        <taxon>Hyphomicrobiales</taxon>
        <taxon>Rhizobiaceae</taxon>
        <taxon>Flavimaribacter</taxon>
    </lineage>
</organism>
<dbReference type="PANTHER" id="PTHR30441">
    <property type="entry name" value="DUF748 DOMAIN-CONTAINING PROTEIN"/>
    <property type="match status" value="1"/>
</dbReference>
<evidence type="ECO:0000259" key="2">
    <source>
        <dbReference type="Pfam" id="PF05170"/>
    </source>
</evidence>
<proteinExistence type="predicted"/>
<dbReference type="PANTHER" id="PTHR30441:SF4">
    <property type="entry name" value="PROTEIN ASMA"/>
    <property type="match status" value="1"/>
</dbReference>
<dbReference type="RefSeq" id="WP_220230799.1">
    <property type="nucleotide sequence ID" value="NZ_JAICBX010000005.1"/>
</dbReference>
<accession>A0AAE2ZSG2</accession>
<evidence type="ECO:0000313" key="3">
    <source>
        <dbReference type="EMBL" id="MBW8640081.1"/>
    </source>
</evidence>
<feature type="region of interest" description="Disordered" evidence="1">
    <location>
        <begin position="1022"/>
        <end position="1067"/>
    </location>
</feature>
<dbReference type="Proteomes" id="UP001196509">
    <property type="component" value="Unassembled WGS sequence"/>
</dbReference>
<dbReference type="InterPro" id="IPR052894">
    <property type="entry name" value="AsmA-related"/>
</dbReference>
<evidence type="ECO:0000313" key="4">
    <source>
        <dbReference type="Proteomes" id="UP001196509"/>
    </source>
</evidence>
<keyword evidence="4" id="KW-1185">Reference proteome</keyword>
<dbReference type="GO" id="GO:0005886">
    <property type="term" value="C:plasma membrane"/>
    <property type="evidence" value="ECO:0007669"/>
    <property type="project" value="TreeGrafter"/>
</dbReference>
<dbReference type="AlphaFoldDB" id="A0AAE2ZSG2"/>
<sequence length="1078" mass="109798">MRKVLAAIAALALLFAAVIYLLPLAFGADSLRTMLARQVSSASGADITLAGPVRFSVFPDFGIVANDVAYLSADKALAANAGKVVASVRVMSLLSDRIQITGIELEKPQITLSDSAAPSSAEAPQIGQEEDVFEMAAGYLEKLAIDRFRIRDGEVLEDSGAGVRQVAGDLNLDLTVPGIEKPAKLAFSGTVDGTAMTFEGEIGSLRDLLNRQPSQFTFSGTMQPPPHPAVESVSAKGSIQLAADGSYRVADGEIMSAGQPMRLDAAYTPGARDHVSVRIRAGVLDYAAFEPEVGAGEATDATAGNGGGAPDLSALRQFDVDFDLQAEAVKAGDAVAKGVAVQATLNDGELDATVVSQQVAGGGLKAGVRADFNPDTPAIRGYATITGIDITSLMQLAGVSAPLTGRLGSDVQYAFYGLDEDTIRKSVNMKGVVTIADGAAVVPELAAAIGPGAENITGLNIRAEVSDIANPVDVSGTMNWNGETVGLSTSVALAGLLSGEPGPLTVEVRSTPVDARFSGTVGLDGSANGNASIETASLSGLLRWLNNDPGTPLGRFAYSGAIAASSDRVSLENARITLDDMTATGSASVSMAGKTTITASLAVDTLDFAKLIGAGDESGAGGSNSASAPASQSSTPVDLSALRDLDADITLKAERIGYGDVKAGPATASLSVKNGVARLTVPEAGFYDGSVSAEIVADGTGTPAVDIAARLVSVSAMPFLDDAAGFTRLEGALDAAVSLKGAGGDTYALARSLDGEARVVFSDGAIRGVDVAKLFSNVQSLISSGSAQQDAGDKTEFTELSVTFAVAQGVAKTEDLKLLGPLVRMDGTGSVDLADQTIDMRLNPRVVRSLNGQGGEFDVAGLGMPIIVNGPLSGPRIYPDISNILSNPAEALQTLSGLGSLVGGLAGGASGNAGSITNLLTGGENADADKVITGVIQQLGNSGGNASGETSGESGDLVNSLLQGVLNRGGSNRQERTNRQAALPIGDGQSDAQVIQEQAVSPDPTAGVENPELVPPIEIVPIPQPNPLRTASANDAPVQQPERSLTDQALDAVLPEKQDGSGDEPRDLIKNLLNQMGN</sequence>
<comment type="caution">
    <text evidence="3">The sequence shown here is derived from an EMBL/GenBank/DDBJ whole genome shotgun (WGS) entry which is preliminary data.</text>
</comment>
<name>A0AAE2ZSG2_9HYPH</name>
<evidence type="ECO:0000256" key="1">
    <source>
        <dbReference type="SAM" id="MobiDB-lite"/>
    </source>
</evidence>
<feature type="domain" description="AsmA" evidence="2">
    <location>
        <begin position="600"/>
        <end position="815"/>
    </location>
</feature>
<dbReference type="InterPro" id="IPR007844">
    <property type="entry name" value="AsmA"/>
</dbReference>
<dbReference type="Pfam" id="PF05170">
    <property type="entry name" value="AsmA"/>
    <property type="match status" value="2"/>
</dbReference>
<gene>
    <name evidence="3" type="ORF">K1W69_23000</name>
</gene>
<reference evidence="3" key="1">
    <citation type="submission" date="2021-08" db="EMBL/GenBank/DDBJ databases">
        <title>Hoeflea bacterium WL0058 sp. nov., isolated from the sediment.</title>
        <authorList>
            <person name="Wang L."/>
            <person name="Zhang D."/>
        </authorList>
    </citation>
    <scope>NUCLEOTIDE SEQUENCE</scope>
    <source>
        <strain evidence="3">WL0058</strain>
    </source>
</reference>